<dbReference type="InterPro" id="IPR041796">
    <property type="entry name" value="Mre11_N"/>
</dbReference>
<accession>A0A1G8N2U1</accession>
<organism evidence="3 4">
    <name type="scientific">Alteribacillus bidgolensis</name>
    <dbReference type="NCBI Taxonomy" id="930129"/>
    <lineage>
        <taxon>Bacteria</taxon>
        <taxon>Bacillati</taxon>
        <taxon>Bacillota</taxon>
        <taxon>Bacilli</taxon>
        <taxon>Bacillales</taxon>
        <taxon>Bacillaceae</taxon>
        <taxon>Alteribacillus</taxon>
    </lineage>
</organism>
<gene>
    <name evidence="3" type="ORF">SAMN05216352_11186</name>
</gene>
<keyword evidence="3" id="KW-0269">Exonuclease</keyword>
<protein>
    <submittedName>
        <fullName evidence="3">DNA repair exonuclease SbcCD nuclease subunit</fullName>
    </submittedName>
</protein>
<dbReference type="InterPro" id="IPR004843">
    <property type="entry name" value="Calcineurin-like_PHP"/>
</dbReference>
<dbReference type="PIRSF" id="PIRSF033091">
    <property type="entry name" value="Pesterase_YhaO"/>
    <property type="match status" value="1"/>
</dbReference>
<sequence>MEALRFIHAADLHLGSPIPAAAGASSLLKNQLEDSIYTAVHKMIEDAIQLQVDFVILAGDLFDQENRSVKSQLFLKQKLELLKPYDINVYILFGNHDPMDKKYAPVGWPDHVETFSTEPETKIYFKNNRPAARLYGCSYSDRSLQTNIAKTYEKKEGVPFHIGVVHGQEKNMAGSAHYAPFSLRDLEEKNMDYWALGHIHTRQYLRRHICYPGNIQARHRKEQGEKGYLLVELEKDNIDVSFQAVSPVVFEKVDVIIDGHETFDSLSNTLLSQIKEMSHNNAAGLWLEVEFTGNGNLSEYIQSETIIEEWKETLNEIGSSESPFFYIYEIINKTLPLSISKQINEGDHFLGDVEQAANYYKTSPKILEKEWEELLGHPSVKKFISQPEIDFIIEEAERLVWNKWGKGESS</sequence>
<dbReference type="STRING" id="930129.SAMN05216352_11186"/>
<evidence type="ECO:0000256" key="1">
    <source>
        <dbReference type="ARBA" id="ARBA00022801"/>
    </source>
</evidence>
<dbReference type="CDD" id="cd00840">
    <property type="entry name" value="MPP_Mre11_N"/>
    <property type="match status" value="1"/>
</dbReference>
<dbReference type="OrthoDB" id="9773856at2"/>
<dbReference type="Pfam" id="PF00149">
    <property type="entry name" value="Metallophos"/>
    <property type="match status" value="1"/>
</dbReference>
<dbReference type="InterPro" id="IPR014576">
    <property type="entry name" value="Pesterase_YhaO"/>
</dbReference>
<evidence type="ECO:0000313" key="4">
    <source>
        <dbReference type="Proteomes" id="UP000199017"/>
    </source>
</evidence>
<dbReference type="SUPFAM" id="SSF56300">
    <property type="entry name" value="Metallo-dependent phosphatases"/>
    <property type="match status" value="1"/>
</dbReference>
<proteinExistence type="predicted"/>
<evidence type="ECO:0000313" key="3">
    <source>
        <dbReference type="EMBL" id="SDI74591.1"/>
    </source>
</evidence>
<keyword evidence="4" id="KW-1185">Reference proteome</keyword>
<dbReference type="Gene3D" id="3.60.21.10">
    <property type="match status" value="1"/>
</dbReference>
<name>A0A1G8N2U1_9BACI</name>
<dbReference type="EMBL" id="FNDU01000011">
    <property type="protein sequence ID" value="SDI74591.1"/>
    <property type="molecule type" value="Genomic_DNA"/>
</dbReference>
<dbReference type="InterPro" id="IPR050535">
    <property type="entry name" value="DNA_Repair-Maintenance_Comp"/>
</dbReference>
<keyword evidence="1" id="KW-0378">Hydrolase</keyword>
<feature type="domain" description="Calcineurin-like phosphoesterase" evidence="2">
    <location>
        <begin position="4"/>
        <end position="201"/>
    </location>
</feature>
<evidence type="ECO:0000259" key="2">
    <source>
        <dbReference type="Pfam" id="PF00149"/>
    </source>
</evidence>
<dbReference type="AlphaFoldDB" id="A0A1G8N2U1"/>
<dbReference type="PANTHER" id="PTHR30337">
    <property type="entry name" value="COMPONENT OF ATP-DEPENDENT DSDNA EXONUCLEASE"/>
    <property type="match status" value="1"/>
</dbReference>
<dbReference type="GO" id="GO:0004527">
    <property type="term" value="F:exonuclease activity"/>
    <property type="evidence" value="ECO:0007669"/>
    <property type="project" value="UniProtKB-KW"/>
</dbReference>
<dbReference type="Proteomes" id="UP000199017">
    <property type="component" value="Unassembled WGS sequence"/>
</dbReference>
<dbReference type="PANTHER" id="PTHR30337:SF7">
    <property type="entry name" value="PHOSPHOESTERASE"/>
    <property type="match status" value="1"/>
</dbReference>
<dbReference type="RefSeq" id="WP_091586915.1">
    <property type="nucleotide sequence ID" value="NZ_FNDU01000011.1"/>
</dbReference>
<keyword evidence="3" id="KW-0540">Nuclease</keyword>
<reference evidence="3 4" key="1">
    <citation type="submission" date="2016-10" db="EMBL/GenBank/DDBJ databases">
        <authorList>
            <person name="de Groot N.N."/>
        </authorList>
    </citation>
    <scope>NUCLEOTIDE SEQUENCE [LARGE SCALE GENOMIC DNA]</scope>
    <source>
        <strain evidence="4">P4B,CCM 7963,CECT 7998,DSM 25260,IBRC-M 10614,KCTC 13821</strain>
    </source>
</reference>
<dbReference type="InterPro" id="IPR029052">
    <property type="entry name" value="Metallo-depent_PP-like"/>
</dbReference>